<dbReference type="Gene3D" id="3.30.420.10">
    <property type="entry name" value="Ribonuclease H-like superfamily/Ribonuclease H"/>
    <property type="match status" value="1"/>
</dbReference>
<organism evidence="2 3">
    <name type="scientific">Actinocorallia longicatena</name>
    <dbReference type="NCBI Taxonomy" id="111803"/>
    <lineage>
        <taxon>Bacteria</taxon>
        <taxon>Bacillati</taxon>
        <taxon>Actinomycetota</taxon>
        <taxon>Actinomycetes</taxon>
        <taxon>Streptosporangiales</taxon>
        <taxon>Thermomonosporaceae</taxon>
        <taxon>Actinocorallia</taxon>
    </lineage>
</organism>
<feature type="domain" description="RNase H type-1" evidence="1">
    <location>
        <begin position="16"/>
        <end position="141"/>
    </location>
</feature>
<dbReference type="InterPro" id="IPR002156">
    <property type="entry name" value="RNaseH_domain"/>
</dbReference>
<comment type="caution">
    <text evidence="2">The sequence shown here is derived from an EMBL/GenBank/DDBJ whole genome shotgun (WGS) entry which is preliminary data.</text>
</comment>
<reference evidence="3" key="1">
    <citation type="journal article" date="2019" name="Int. J. Syst. Evol. Microbiol.">
        <title>The Global Catalogue of Microorganisms (GCM) 10K type strain sequencing project: providing services to taxonomists for standard genome sequencing and annotation.</title>
        <authorList>
            <consortium name="The Broad Institute Genomics Platform"/>
            <consortium name="The Broad Institute Genome Sequencing Center for Infectious Disease"/>
            <person name="Wu L."/>
            <person name="Ma J."/>
        </authorList>
    </citation>
    <scope>NUCLEOTIDE SEQUENCE [LARGE SCALE GENOMIC DNA]</scope>
    <source>
        <strain evidence="3">JCM 9377</strain>
    </source>
</reference>
<evidence type="ECO:0000313" key="2">
    <source>
        <dbReference type="EMBL" id="GAA3222131.1"/>
    </source>
</evidence>
<dbReference type="PROSITE" id="PS50879">
    <property type="entry name" value="RNASE_H_1"/>
    <property type="match status" value="1"/>
</dbReference>
<proteinExistence type="predicted"/>
<dbReference type="InterPro" id="IPR036397">
    <property type="entry name" value="RNaseH_sf"/>
</dbReference>
<dbReference type="EMBL" id="BAAAUV010000012">
    <property type="protein sequence ID" value="GAA3222131.1"/>
    <property type="molecule type" value="Genomic_DNA"/>
</dbReference>
<evidence type="ECO:0000313" key="3">
    <source>
        <dbReference type="Proteomes" id="UP001501237"/>
    </source>
</evidence>
<dbReference type="InterPro" id="IPR012337">
    <property type="entry name" value="RNaseH-like_sf"/>
</dbReference>
<dbReference type="RefSeq" id="WP_344832125.1">
    <property type="nucleotide sequence ID" value="NZ_BAAAUV010000012.1"/>
</dbReference>
<evidence type="ECO:0000259" key="1">
    <source>
        <dbReference type="PROSITE" id="PS50879"/>
    </source>
</evidence>
<dbReference type="SUPFAM" id="SSF53098">
    <property type="entry name" value="Ribonuclease H-like"/>
    <property type="match status" value="1"/>
</dbReference>
<accession>A0ABP6QDK6</accession>
<name>A0ABP6QDK6_9ACTN</name>
<gene>
    <name evidence="2" type="ORF">GCM10010468_47740</name>
</gene>
<dbReference type="Proteomes" id="UP001501237">
    <property type="component" value="Unassembled WGS sequence"/>
</dbReference>
<sequence length="390" mass="42958">MPLSRSEGANVIEEPEPGIVRLMAAGLGESTAGPGGWGALLRYGDHARELSGHAQETTGELMTFTAVVEGLERLTRPVRVRVWCGGEGVPRPGTEPERVPDADLYRRLMAMAGTHRIEWAEEFGDLAEDDEDDAYFIDPFEDLEDDHPYERLQDLAYDALVEAEALARDGVEPAGRAKTSLEEALRRFLSGERARLPRRDFEAVEDVVGILRFSIGWYGDEKPGTVRASSIADHLPDFCYVVVHKRFASPAELETIREVMHALLDHLRDTGQIGAGTAKSLAGELTERFGGFTAVRTFVNALKDHIEDEAPDVDHGELASEDWIADQYAEIVKITEGSITFREDGLDTEIGPISLPPRICAMAKPGWRILLTAARLDGRWTLLQAVNGDA</sequence>
<keyword evidence="3" id="KW-1185">Reference proteome</keyword>
<protein>
    <recommendedName>
        <fullName evidence="1">RNase H type-1 domain-containing protein</fullName>
    </recommendedName>
</protein>